<protein>
    <recommendedName>
        <fullName evidence="3">Phosphofructokinase domain-containing protein</fullName>
    </recommendedName>
</protein>
<dbReference type="HOGENOM" id="CLU_3400023_0_0_1"/>
<keyword evidence="2" id="KW-1185">Reference proteome</keyword>
<evidence type="ECO:0008006" key="3">
    <source>
        <dbReference type="Google" id="ProtNLM"/>
    </source>
</evidence>
<sequence length="31" mass="3454">MKIVDSIQDRGINQVYVIGGDGTQKGRRSDF</sequence>
<dbReference type="Gene3D" id="3.40.50.450">
    <property type="match status" value="1"/>
</dbReference>
<evidence type="ECO:0000313" key="1">
    <source>
        <dbReference type="EnsemblPlants" id="OGLUM01G07030.1"/>
    </source>
</evidence>
<name>A0A0D9Y4N3_9ORYZ</name>
<reference evidence="1" key="2">
    <citation type="submission" date="2015-04" db="UniProtKB">
        <authorList>
            <consortium name="EnsemblPlants"/>
        </authorList>
    </citation>
    <scope>IDENTIFICATION</scope>
</reference>
<dbReference type="EnsemblPlants" id="OGLUM01G07030.1">
    <property type="protein sequence ID" value="OGLUM01G07030.1"/>
    <property type="gene ID" value="OGLUM01G07030"/>
</dbReference>
<organism evidence="1">
    <name type="scientific">Oryza glumipatula</name>
    <dbReference type="NCBI Taxonomy" id="40148"/>
    <lineage>
        <taxon>Eukaryota</taxon>
        <taxon>Viridiplantae</taxon>
        <taxon>Streptophyta</taxon>
        <taxon>Embryophyta</taxon>
        <taxon>Tracheophyta</taxon>
        <taxon>Spermatophyta</taxon>
        <taxon>Magnoliopsida</taxon>
        <taxon>Liliopsida</taxon>
        <taxon>Poales</taxon>
        <taxon>Poaceae</taxon>
        <taxon>BOP clade</taxon>
        <taxon>Oryzoideae</taxon>
        <taxon>Oryzeae</taxon>
        <taxon>Oryzinae</taxon>
        <taxon>Oryza</taxon>
    </lineage>
</organism>
<proteinExistence type="predicted"/>
<evidence type="ECO:0000313" key="2">
    <source>
        <dbReference type="Proteomes" id="UP000026961"/>
    </source>
</evidence>
<reference evidence="1" key="3">
    <citation type="submission" date="2018-05" db="EMBL/GenBank/DDBJ databases">
        <title>OgluRS3 (Oryza glumaepatula Reference Sequence Version 3).</title>
        <authorList>
            <person name="Zhang J."/>
            <person name="Kudrna D."/>
            <person name="Lee S."/>
            <person name="Talag J."/>
            <person name="Welchert J."/>
            <person name="Wing R.A."/>
        </authorList>
    </citation>
    <scope>NUCLEOTIDE SEQUENCE [LARGE SCALE GENOMIC DNA]</scope>
</reference>
<reference evidence="1" key="1">
    <citation type="submission" date="2013-08" db="EMBL/GenBank/DDBJ databases">
        <title>Oryza genome evolution.</title>
        <authorList>
            <person name="Wing R.A."/>
            <person name="Panaud O."/>
            <person name="Oliveira A.C."/>
        </authorList>
    </citation>
    <scope>NUCLEOTIDE SEQUENCE</scope>
</reference>
<dbReference type="GO" id="GO:0003872">
    <property type="term" value="F:6-phosphofructokinase activity"/>
    <property type="evidence" value="ECO:0007669"/>
    <property type="project" value="InterPro"/>
</dbReference>
<dbReference type="STRING" id="40148.A0A0D9Y4N3"/>
<dbReference type="AlphaFoldDB" id="A0A0D9Y4N3"/>
<dbReference type="Proteomes" id="UP000026961">
    <property type="component" value="Chromosome 1"/>
</dbReference>
<dbReference type="InterPro" id="IPR035966">
    <property type="entry name" value="PKF_sf"/>
</dbReference>
<dbReference type="SUPFAM" id="SSF53784">
    <property type="entry name" value="Phosphofructokinase"/>
    <property type="match status" value="1"/>
</dbReference>
<accession>A0A0D9Y4N3</accession>
<dbReference type="Gramene" id="OGLUM01G07030.1">
    <property type="protein sequence ID" value="OGLUM01G07030.1"/>
    <property type="gene ID" value="OGLUM01G07030"/>
</dbReference>